<dbReference type="SUPFAM" id="SSF48652">
    <property type="entry name" value="Tetraspanin"/>
    <property type="match status" value="1"/>
</dbReference>
<feature type="transmembrane region" description="Helical" evidence="6">
    <location>
        <begin position="87"/>
        <end position="108"/>
    </location>
</feature>
<feature type="transmembrane region" description="Helical" evidence="6">
    <location>
        <begin position="51"/>
        <end position="75"/>
    </location>
</feature>
<dbReference type="EMBL" id="CACVKT020008097">
    <property type="protein sequence ID" value="CAC5412829.1"/>
    <property type="molecule type" value="Genomic_DNA"/>
</dbReference>
<dbReference type="InterPro" id="IPR008952">
    <property type="entry name" value="Tetraspanin_EC2_sf"/>
</dbReference>
<reference evidence="7 8" key="1">
    <citation type="submission" date="2020-06" db="EMBL/GenBank/DDBJ databases">
        <authorList>
            <person name="Li R."/>
            <person name="Bekaert M."/>
        </authorList>
    </citation>
    <scope>NUCLEOTIDE SEQUENCE [LARGE SCALE GENOMIC DNA]</scope>
    <source>
        <strain evidence="8">wild</strain>
    </source>
</reference>
<comment type="similarity">
    <text evidence="2 6">Belongs to the tetraspanin (TM4SF) family.</text>
</comment>
<dbReference type="OrthoDB" id="432835at2759"/>
<evidence type="ECO:0000256" key="3">
    <source>
        <dbReference type="ARBA" id="ARBA00022692"/>
    </source>
</evidence>
<dbReference type="InterPro" id="IPR018499">
    <property type="entry name" value="Tetraspanin/Peripherin"/>
</dbReference>
<gene>
    <name evidence="7" type="ORF">MCOR_45803</name>
</gene>
<protein>
    <recommendedName>
        <fullName evidence="6">Tetraspanin</fullName>
    </recommendedName>
</protein>
<feature type="transmembrane region" description="Helical" evidence="6">
    <location>
        <begin position="216"/>
        <end position="241"/>
    </location>
</feature>
<dbReference type="PIRSF" id="PIRSF002419">
    <property type="entry name" value="Tetraspanin"/>
    <property type="match status" value="1"/>
</dbReference>
<evidence type="ECO:0000256" key="6">
    <source>
        <dbReference type="RuleBase" id="RU361218"/>
    </source>
</evidence>
<evidence type="ECO:0000256" key="2">
    <source>
        <dbReference type="ARBA" id="ARBA00006840"/>
    </source>
</evidence>
<evidence type="ECO:0000313" key="8">
    <source>
        <dbReference type="Proteomes" id="UP000507470"/>
    </source>
</evidence>
<dbReference type="PANTHER" id="PTHR19282">
    <property type="entry name" value="TETRASPANIN"/>
    <property type="match status" value="1"/>
</dbReference>
<keyword evidence="5 6" id="KW-0472">Membrane</keyword>
<dbReference type="InterPro" id="IPR000301">
    <property type="entry name" value="Tetraspanin_animals"/>
</dbReference>
<dbReference type="Gene3D" id="1.10.1450.10">
    <property type="entry name" value="Tetraspanin"/>
    <property type="match status" value="1"/>
</dbReference>
<keyword evidence="3 6" id="KW-0812">Transmembrane</keyword>
<dbReference type="PANTHER" id="PTHR19282:SF478">
    <property type="entry name" value="TETRASPANIN"/>
    <property type="match status" value="1"/>
</dbReference>
<feature type="transmembrane region" description="Helical" evidence="6">
    <location>
        <begin position="12"/>
        <end position="39"/>
    </location>
</feature>
<dbReference type="AlphaFoldDB" id="A0A6J8DW09"/>
<evidence type="ECO:0000256" key="1">
    <source>
        <dbReference type="ARBA" id="ARBA00004141"/>
    </source>
</evidence>
<dbReference type="GO" id="GO:0005886">
    <property type="term" value="C:plasma membrane"/>
    <property type="evidence" value="ECO:0007669"/>
    <property type="project" value="TreeGrafter"/>
</dbReference>
<dbReference type="PROSITE" id="PS51257">
    <property type="entry name" value="PROKAR_LIPOPROTEIN"/>
    <property type="match status" value="1"/>
</dbReference>
<keyword evidence="8" id="KW-1185">Reference proteome</keyword>
<evidence type="ECO:0000256" key="5">
    <source>
        <dbReference type="ARBA" id="ARBA00023136"/>
    </source>
</evidence>
<sequence length="248" mass="27896">MGSMKTSAFCTLKYIFIIFNVIIWLIGCGLFSVGIWMQVNTGPYINLLPSHYVFGATAIICITGVVALIIGFCGLVGGIMESRLCMVVYFVFNIVVFAAEITIIAIGFSKKSQLQSFVKEELMYSLEFSHNPDIQSNKREGVDNVIDYIQQDLKCCGINNYTDWFNHPAWPGKSYVTDSCCLHEEEECGKSTTAVWFRRGCKGEIDYWFIQNMTALGISALMIIVLQVCTMAASLCLCWGFREDKFRS</sequence>
<accession>A0A6J8DW09</accession>
<proteinExistence type="inferred from homology"/>
<evidence type="ECO:0000256" key="4">
    <source>
        <dbReference type="ARBA" id="ARBA00022989"/>
    </source>
</evidence>
<keyword evidence="4 6" id="KW-1133">Transmembrane helix</keyword>
<organism evidence="7 8">
    <name type="scientific">Mytilus coruscus</name>
    <name type="common">Sea mussel</name>
    <dbReference type="NCBI Taxonomy" id="42192"/>
    <lineage>
        <taxon>Eukaryota</taxon>
        <taxon>Metazoa</taxon>
        <taxon>Spiralia</taxon>
        <taxon>Lophotrochozoa</taxon>
        <taxon>Mollusca</taxon>
        <taxon>Bivalvia</taxon>
        <taxon>Autobranchia</taxon>
        <taxon>Pteriomorphia</taxon>
        <taxon>Mytilida</taxon>
        <taxon>Mytiloidea</taxon>
        <taxon>Mytilidae</taxon>
        <taxon>Mytilinae</taxon>
        <taxon>Mytilus</taxon>
    </lineage>
</organism>
<dbReference type="Pfam" id="PF00335">
    <property type="entry name" value="Tetraspanin"/>
    <property type="match status" value="1"/>
</dbReference>
<comment type="subcellular location">
    <subcellularLocation>
        <location evidence="1 6">Membrane</location>
        <topology evidence="1 6">Multi-pass membrane protein</topology>
    </subcellularLocation>
</comment>
<dbReference type="Proteomes" id="UP000507470">
    <property type="component" value="Unassembled WGS sequence"/>
</dbReference>
<dbReference type="PRINTS" id="PR00259">
    <property type="entry name" value="TMFOUR"/>
</dbReference>
<evidence type="ECO:0000313" key="7">
    <source>
        <dbReference type="EMBL" id="CAC5412829.1"/>
    </source>
</evidence>
<name>A0A6J8DW09_MYTCO</name>